<dbReference type="EMBL" id="CAMPGE010021010">
    <property type="protein sequence ID" value="CAI2379185.1"/>
    <property type="molecule type" value="Genomic_DNA"/>
</dbReference>
<evidence type="ECO:0000256" key="1">
    <source>
        <dbReference type="SAM" id="MobiDB-lite"/>
    </source>
</evidence>
<feature type="compositionally biased region" description="Basic residues" evidence="1">
    <location>
        <begin position="85"/>
        <end position="94"/>
    </location>
</feature>
<evidence type="ECO:0000313" key="2">
    <source>
        <dbReference type="EMBL" id="CAI2379185.1"/>
    </source>
</evidence>
<keyword evidence="3" id="KW-1185">Reference proteome</keyword>
<reference evidence="2" key="1">
    <citation type="submission" date="2023-07" db="EMBL/GenBank/DDBJ databases">
        <authorList>
            <consortium name="AG Swart"/>
            <person name="Singh M."/>
            <person name="Singh A."/>
            <person name="Seah K."/>
            <person name="Emmerich C."/>
        </authorList>
    </citation>
    <scope>NUCLEOTIDE SEQUENCE</scope>
    <source>
        <strain evidence="2">DP1</strain>
    </source>
</reference>
<organism evidence="2 3">
    <name type="scientific">Euplotes crassus</name>
    <dbReference type="NCBI Taxonomy" id="5936"/>
    <lineage>
        <taxon>Eukaryota</taxon>
        <taxon>Sar</taxon>
        <taxon>Alveolata</taxon>
        <taxon>Ciliophora</taxon>
        <taxon>Intramacronucleata</taxon>
        <taxon>Spirotrichea</taxon>
        <taxon>Hypotrichia</taxon>
        <taxon>Euplotida</taxon>
        <taxon>Euplotidae</taxon>
        <taxon>Moneuplotes</taxon>
    </lineage>
</organism>
<dbReference type="AlphaFoldDB" id="A0AAD1XU87"/>
<accession>A0AAD1XU87</accession>
<sequence length="262" mass="30749">MLPNKMEGESNLLDTKETTDINIHNDSTNYYQEALEKEMENRQQEFDDEQDENKENYDPNIPPEFEPIEEETFEPPKIENQRPTTAKKKKAKKAKVPAARKNYQFLKKLKMKLVDKKQNKYHNEKSAKIRRNEKWSESIVLKQKVIFDLGSMAMLSKIHFFKMKVACLNVYLAEAHKGPYVKVCDQINLPHGQERVIKVGGLPCRFLMIEMEKGAPLREAYKNIELYGLYYKEMDGVLGTGYCEMLFDNAYEMIYHTKDLTE</sequence>
<evidence type="ECO:0000313" key="3">
    <source>
        <dbReference type="Proteomes" id="UP001295684"/>
    </source>
</evidence>
<feature type="region of interest" description="Disordered" evidence="1">
    <location>
        <begin position="1"/>
        <end position="94"/>
    </location>
</feature>
<protein>
    <submittedName>
        <fullName evidence="2">Uncharacterized protein</fullName>
    </submittedName>
</protein>
<feature type="compositionally biased region" description="Basic and acidic residues" evidence="1">
    <location>
        <begin position="34"/>
        <end position="45"/>
    </location>
</feature>
<name>A0AAD1XU87_EUPCR</name>
<dbReference type="Proteomes" id="UP001295684">
    <property type="component" value="Unassembled WGS sequence"/>
</dbReference>
<proteinExistence type="predicted"/>
<gene>
    <name evidence="2" type="ORF">ECRASSUSDP1_LOCUS20594</name>
</gene>
<feature type="compositionally biased region" description="Polar residues" evidence="1">
    <location>
        <begin position="20"/>
        <end position="31"/>
    </location>
</feature>
<comment type="caution">
    <text evidence="2">The sequence shown here is derived from an EMBL/GenBank/DDBJ whole genome shotgun (WGS) entry which is preliminary data.</text>
</comment>